<dbReference type="AlphaFoldDB" id="A0A0E9RZT7"/>
<evidence type="ECO:0000313" key="1">
    <source>
        <dbReference type="EMBL" id="JAH33763.1"/>
    </source>
</evidence>
<sequence>MTAFSRVDLPHMFIWAPGHKGSKRSVELSKLLVLRRQMHF</sequence>
<proteinExistence type="predicted"/>
<organism evidence="1">
    <name type="scientific">Anguilla anguilla</name>
    <name type="common">European freshwater eel</name>
    <name type="synonym">Muraena anguilla</name>
    <dbReference type="NCBI Taxonomy" id="7936"/>
    <lineage>
        <taxon>Eukaryota</taxon>
        <taxon>Metazoa</taxon>
        <taxon>Chordata</taxon>
        <taxon>Craniata</taxon>
        <taxon>Vertebrata</taxon>
        <taxon>Euteleostomi</taxon>
        <taxon>Actinopterygii</taxon>
        <taxon>Neopterygii</taxon>
        <taxon>Teleostei</taxon>
        <taxon>Anguilliformes</taxon>
        <taxon>Anguillidae</taxon>
        <taxon>Anguilla</taxon>
    </lineage>
</organism>
<reference evidence="1" key="2">
    <citation type="journal article" date="2015" name="Fish Shellfish Immunol.">
        <title>Early steps in the European eel (Anguilla anguilla)-Vibrio vulnificus interaction in the gills: Role of the RtxA13 toxin.</title>
        <authorList>
            <person name="Callol A."/>
            <person name="Pajuelo D."/>
            <person name="Ebbesson L."/>
            <person name="Teles M."/>
            <person name="MacKenzie S."/>
            <person name="Amaro C."/>
        </authorList>
    </citation>
    <scope>NUCLEOTIDE SEQUENCE</scope>
</reference>
<reference evidence="1" key="1">
    <citation type="submission" date="2014-11" db="EMBL/GenBank/DDBJ databases">
        <authorList>
            <person name="Amaro Gonzalez C."/>
        </authorList>
    </citation>
    <scope>NUCLEOTIDE SEQUENCE</scope>
</reference>
<protein>
    <submittedName>
        <fullName evidence="1">Uncharacterized protein</fullName>
    </submittedName>
</protein>
<accession>A0A0E9RZT7</accession>
<dbReference type="EMBL" id="GBXM01074814">
    <property type="protein sequence ID" value="JAH33763.1"/>
    <property type="molecule type" value="Transcribed_RNA"/>
</dbReference>
<name>A0A0E9RZT7_ANGAN</name>